<comment type="similarity">
    <text evidence="6">Belongs to the methyltransferase superfamily. tRNA (adenine-N(6)-)-methyltransferase family.</text>
</comment>
<evidence type="ECO:0000256" key="1">
    <source>
        <dbReference type="ARBA" id="ARBA00022490"/>
    </source>
</evidence>
<evidence type="ECO:0000256" key="5">
    <source>
        <dbReference type="ARBA" id="ARBA00022694"/>
    </source>
</evidence>
<dbReference type="PRINTS" id="PR00507">
    <property type="entry name" value="N12N6MTFRASE"/>
</dbReference>
<evidence type="ECO:0000313" key="13">
    <source>
        <dbReference type="Proteomes" id="UP000323012"/>
    </source>
</evidence>
<dbReference type="EC" id="2.1.1.223" evidence="6"/>
<dbReference type="GO" id="GO:0016430">
    <property type="term" value="F:tRNA (adenine-N6)-methyltransferase activity"/>
    <property type="evidence" value="ECO:0007669"/>
    <property type="project" value="UniProtKB-UniRule"/>
</dbReference>
<comment type="subcellular location">
    <subcellularLocation>
        <location evidence="6">Cytoplasm</location>
    </subcellularLocation>
</comment>
<dbReference type="SUPFAM" id="SSF53335">
    <property type="entry name" value="S-adenosyl-L-methionine-dependent methyltransferases"/>
    <property type="match status" value="1"/>
</dbReference>
<dbReference type="GO" id="GO:0008033">
    <property type="term" value="P:tRNA processing"/>
    <property type="evidence" value="ECO:0007669"/>
    <property type="project" value="UniProtKB-UniRule"/>
</dbReference>
<keyword evidence="5 6" id="KW-0819">tRNA processing</keyword>
<dbReference type="KEGG" id="aact:ACT75_07025"/>
<dbReference type="EMBL" id="VSED01000048">
    <property type="protein sequence ID" value="TYA38028.1"/>
    <property type="molecule type" value="Genomic_DNA"/>
</dbReference>
<dbReference type="InterPro" id="IPR029063">
    <property type="entry name" value="SAM-dependent_MTases_sf"/>
</dbReference>
<dbReference type="eggNOG" id="COG4123">
    <property type="taxonomic scope" value="Bacteria"/>
</dbReference>
<protein>
    <recommendedName>
        <fullName evidence="6">tRNA1(Val) (adenine(37)-N6)-methyltransferase</fullName>
        <ecNumber evidence="6">2.1.1.223</ecNumber>
    </recommendedName>
    <alternativeName>
        <fullName evidence="6">tRNA m6A37 methyltransferase</fullName>
    </alternativeName>
</protein>
<dbReference type="OrthoDB" id="5383291at2"/>
<dbReference type="Proteomes" id="UP000226080">
    <property type="component" value="Unassembled WGS sequence"/>
</dbReference>
<dbReference type="GO" id="GO:0003676">
    <property type="term" value="F:nucleic acid binding"/>
    <property type="evidence" value="ECO:0007669"/>
    <property type="project" value="InterPro"/>
</dbReference>
<keyword evidence="3 6" id="KW-0808">Transferase</keyword>
<dbReference type="Gene3D" id="3.40.50.150">
    <property type="entry name" value="Vaccinia Virus protein VP39"/>
    <property type="match status" value="1"/>
</dbReference>
<dbReference type="Proteomes" id="UP000323012">
    <property type="component" value="Unassembled WGS sequence"/>
</dbReference>
<evidence type="ECO:0000256" key="3">
    <source>
        <dbReference type="ARBA" id="ARBA00022679"/>
    </source>
</evidence>
<keyword evidence="12" id="KW-1185">Reference proteome</keyword>
<evidence type="ECO:0000313" key="12">
    <source>
        <dbReference type="Proteomes" id="UP000226080"/>
    </source>
</evidence>
<dbReference type="PROSITE" id="PS00092">
    <property type="entry name" value="N6_MTASE"/>
    <property type="match status" value="1"/>
</dbReference>
<evidence type="ECO:0000313" key="11">
    <source>
        <dbReference type="Proteomes" id="UP000072236"/>
    </source>
</evidence>
<reference evidence="9 12" key="2">
    <citation type="submission" date="2017-10" db="EMBL/GenBank/DDBJ databases">
        <title>Draft genome sequences of Aggregatibacter actinomycetemcomitans strains 310a and 310b.</title>
        <authorList>
            <person name="May A.C."/>
            <person name="Ohta H."/>
            <person name="Maeda H."/>
            <person name="Kokeguchi S."/>
            <person name="Cugini C."/>
        </authorList>
    </citation>
    <scope>NUCLEOTIDE SEQUENCE [LARGE SCALE GENOMIC DNA]</scope>
    <source>
        <strain evidence="9 12">310b</strain>
    </source>
</reference>
<dbReference type="PANTHER" id="PTHR47739:SF1">
    <property type="entry name" value="TRNA1(VAL) (ADENINE(37)-N6)-METHYLTRANSFERASE"/>
    <property type="match status" value="1"/>
</dbReference>
<dbReference type="PANTHER" id="PTHR47739">
    <property type="entry name" value="TRNA1(VAL) (ADENINE(37)-N6)-METHYLTRANSFERASE"/>
    <property type="match status" value="1"/>
</dbReference>
<dbReference type="EMBL" id="PCGW01000028">
    <property type="protein sequence ID" value="PHO19727.1"/>
    <property type="molecule type" value="Genomic_DNA"/>
</dbReference>
<evidence type="ECO:0000259" key="7">
    <source>
        <dbReference type="Pfam" id="PF05175"/>
    </source>
</evidence>
<dbReference type="Pfam" id="PF05175">
    <property type="entry name" value="MTS"/>
    <property type="match status" value="1"/>
</dbReference>
<evidence type="ECO:0000313" key="8">
    <source>
        <dbReference type="EMBL" id="AMQ94298.1"/>
    </source>
</evidence>
<dbReference type="InterPro" id="IPR007848">
    <property type="entry name" value="Small_mtfrase_dom"/>
</dbReference>
<dbReference type="RefSeq" id="WP_005549887.1">
    <property type="nucleotide sequence ID" value="NZ_CP012959.1"/>
</dbReference>
<dbReference type="SMR" id="A0A142G0W8"/>
<dbReference type="GO" id="GO:0005737">
    <property type="term" value="C:cytoplasm"/>
    <property type="evidence" value="ECO:0007669"/>
    <property type="project" value="UniProtKB-SubCell"/>
</dbReference>
<feature type="domain" description="Methyltransferase small" evidence="7">
    <location>
        <begin position="36"/>
        <end position="126"/>
    </location>
</feature>
<dbReference type="Proteomes" id="UP000072236">
    <property type="component" value="Chromosome"/>
</dbReference>
<dbReference type="EMBL" id="CP012959">
    <property type="protein sequence ID" value="AMQ94298.1"/>
    <property type="molecule type" value="Genomic_DNA"/>
</dbReference>
<sequence length="235" mass="26507">MNNMGFQFKQFRVNHDRCAMKVGTDGILLGAWANVTQAKQILDLGCGSGLIALMLAQRSSAESRICAVEIDPAAAQQAQENVSASPWKDKIQVYQQDIETFCAQSKHVFDLIVANPPYFQTGVDCRNEARNTARYLASQSHLHWLETAVSCLASKGKISFVLPFEAGETLLKTTALYCVERCDVTTKQGKMPQRMLLTFAMQPQPLQHSRLIIYDAHHRYHDDFVALTREFYLKF</sequence>
<evidence type="ECO:0000256" key="6">
    <source>
        <dbReference type="HAMAP-Rule" id="MF_01872"/>
    </source>
</evidence>
<dbReference type="CDD" id="cd02440">
    <property type="entry name" value="AdoMet_MTases"/>
    <property type="match status" value="1"/>
</dbReference>
<reference evidence="8 11" key="1">
    <citation type="submission" date="2015-10" db="EMBL/GenBank/DDBJ databases">
        <title>Tn-seq of a polymicrobial infection.</title>
        <authorList>
            <person name="Stacy A."/>
            <person name="Rumbaugh K.P."/>
            <person name="Whiteley M."/>
        </authorList>
    </citation>
    <scope>NUCLEOTIDE SEQUENCE [LARGE SCALE GENOMIC DNA]</scope>
    <source>
        <strain evidence="8 11">624</strain>
    </source>
</reference>
<organism evidence="10 13">
    <name type="scientific">Aggregatibacter actinomycetemcomitans</name>
    <name type="common">Actinobacillus actinomycetemcomitans</name>
    <name type="synonym">Haemophilus actinomycetemcomitans</name>
    <dbReference type="NCBI Taxonomy" id="714"/>
    <lineage>
        <taxon>Bacteria</taxon>
        <taxon>Pseudomonadati</taxon>
        <taxon>Pseudomonadota</taxon>
        <taxon>Gammaproteobacteria</taxon>
        <taxon>Pasteurellales</taxon>
        <taxon>Pasteurellaceae</taxon>
        <taxon>Aggregatibacter</taxon>
    </lineage>
</organism>
<evidence type="ECO:0000256" key="2">
    <source>
        <dbReference type="ARBA" id="ARBA00022603"/>
    </source>
</evidence>
<gene>
    <name evidence="8" type="ORF">ACT75_07025</name>
    <name evidence="9" type="ORF">CQR80_10900</name>
    <name evidence="10" type="ORF">FXB79_10995</name>
</gene>
<keyword evidence="4 6" id="KW-0949">S-adenosyl-L-methionine</keyword>
<evidence type="ECO:0000256" key="4">
    <source>
        <dbReference type="ARBA" id="ARBA00022691"/>
    </source>
</evidence>
<dbReference type="InterPro" id="IPR050210">
    <property type="entry name" value="tRNA_Adenine-N(6)_MTase"/>
</dbReference>
<keyword evidence="1 6" id="KW-0963">Cytoplasm</keyword>
<dbReference type="GO" id="GO:0032259">
    <property type="term" value="P:methylation"/>
    <property type="evidence" value="ECO:0007669"/>
    <property type="project" value="UniProtKB-KW"/>
</dbReference>
<name>A0A142G0W8_AGGAC</name>
<evidence type="ECO:0000313" key="10">
    <source>
        <dbReference type="EMBL" id="TYA38028.1"/>
    </source>
</evidence>
<dbReference type="InterPro" id="IPR022882">
    <property type="entry name" value="tRNA_adenine-N6_MeTrfase"/>
</dbReference>
<proteinExistence type="inferred from homology"/>
<accession>A0A142G0W8</accession>
<evidence type="ECO:0000313" key="9">
    <source>
        <dbReference type="EMBL" id="PHO19727.1"/>
    </source>
</evidence>
<keyword evidence="2 6" id="KW-0489">Methyltransferase</keyword>
<reference evidence="10 13" key="3">
    <citation type="submission" date="2019-08" db="EMBL/GenBank/DDBJ databases">
        <title>Whole genome sequencing of Aggregatibacter actinomycetemcomitans cultured from blood stream infections in Denmark reveals a novel phylogenetic lineage expressing serotype a membrane O polysaccharide.</title>
        <authorList>
            <person name="Nedergaard S."/>
            <person name="Kobel C.M."/>
            <person name="Nielsen M.B."/>
            <person name="Moeller R.T."/>
            <person name="Jensen A.B."/>
            <person name="Noerskov-Lauritsen N."/>
        </authorList>
    </citation>
    <scope>NUCLEOTIDE SEQUENCE [LARGE SCALE GENOMIC DNA]</scope>
    <source>
        <strain evidence="10 13">PN_563</strain>
    </source>
</reference>
<dbReference type="InterPro" id="IPR002052">
    <property type="entry name" value="DNA_methylase_N6_adenine_CS"/>
</dbReference>
<comment type="catalytic activity">
    <reaction evidence="6">
        <text>adenosine(37) in tRNA1(Val) + S-adenosyl-L-methionine = N(6)-methyladenosine(37) in tRNA1(Val) + S-adenosyl-L-homocysteine + H(+)</text>
        <dbReference type="Rhea" id="RHEA:43160"/>
        <dbReference type="Rhea" id="RHEA-COMP:10369"/>
        <dbReference type="Rhea" id="RHEA-COMP:10370"/>
        <dbReference type="ChEBI" id="CHEBI:15378"/>
        <dbReference type="ChEBI" id="CHEBI:57856"/>
        <dbReference type="ChEBI" id="CHEBI:59789"/>
        <dbReference type="ChEBI" id="CHEBI:74411"/>
        <dbReference type="ChEBI" id="CHEBI:74449"/>
        <dbReference type="EC" id="2.1.1.223"/>
    </reaction>
</comment>
<dbReference type="AlphaFoldDB" id="A0A142G0W8"/>
<comment type="function">
    <text evidence="6">Specifically methylates the adenine in position 37 of tRNA(1)(Val) (anticodon cmo5UAC).</text>
</comment>
<dbReference type="HAMAP" id="MF_01872">
    <property type="entry name" value="tRNA_methyltr_YfiC"/>
    <property type="match status" value="1"/>
</dbReference>